<dbReference type="CDD" id="cd01563">
    <property type="entry name" value="Thr-synth_1"/>
    <property type="match status" value="1"/>
</dbReference>
<evidence type="ECO:0000256" key="6">
    <source>
        <dbReference type="ARBA" id="ARBA00042605"/>
    </source>
</evidence>
<protein>
    <recommendedName>
        <fullName evidence="5">L-serine deaminase</fullName>
    </recommendedName>
    <alternativeName>
        <fullName evidence="6">L-threonine dehydratase</fullName>
    </alternativeName>
</protein>
<dbReference type="PANTHER" id="PTHR48078:SF6">
    <property type="entry name" value="L-THREONINE DEHYDRATASE CATABOLIC TDCB"/>
    <property type="match status" value="1"/>
</dbReference>
<dbReference type="GO" id="GO:0006567">
    <property type="term" value="P:L-threonine catabolic process"/>
    <property type="evidence" value="ECO:0007669"/>
    <property type="project" value="TreeGrafter"/>
</dbReference>
<evidence type="ECO:0000256" key="7">
    <source>
        <dbReference type="PIRSR" id="PIRSR604450-51"/>
    </source>
</evidence>
<dbReference type="Pfam" id="PF00291">
    <property type="entry name" value="PALP"/>
    <property type="match status" value="1"/>
</dbReference>
<dbReference type="AlphaFoldDB" id="A0AA35TE82"/>
<proteinExistence type="inferred from homology"/>
<dbReference type="GO" id="GO:0004794">
    <property type="term" value="F:threonine deaminase activity"/>
    <property type="evidence" value="ECO:0007669"/>
    <property type="project" value="TreeGrafter"/>
</dbReference>
<organism evidence="9 10">
    <name type="scientific">Geodia barretti</name>
    <name type="common">Barrett's horny sponge</name>
    <dbReference type="NCBI Taxonomy" id="519541"/>
    <lineage>
        <taxon>Eukaryota</taxon>
        <taxon>Metazoa</taxon>
        <taxon>Porifera</taxon>
        <taxon>Demospongiae</taxon>
        <taxon>Heteroscleromorpha</taxon>
        <taxon>Tetractinellida</taxon>
        <taxon>Astrophorina</taxon>
        <taxon>Geodiidae</taxon>
        <taxon>Geodia</taxon>
    </lineage>
</organism>
<evidence type="ECO:0000256" key="4">
    <source>
        <dbReference type="ARBA" id="ARBA00023239"/>
    </source>
</evidence>
<evidence type="ECO:0000256" key="5">
    <source>
        <dbReference type="ARBA" id="ARBA00041766"/>
    </source>
</evidence>
<dbReference type="EMBL" id="CASHTH010003516">
    <property type="protein sequence ID" value="CAI8045948.1"/>
    <property type="molecule type" value="Genomic_DNA"/>
</dbReference>
<keyword evidence="4" id="KW-0456">Lyase</keyword>
<dbReference type="GO" id="GO:0003941">
    <property type="term" value="F:L-serine ammonia-lyase activity"/>
    <property type="evidence" value="ECO:0007669"/>
    <property type="project" value="TreeGrafter"/>
</dbReference>
<evidence type="ECO:0000256" key="3">
    <source>
        <dbReference type="ARBA" id="ARBA00022898"/>
    </source>
</evidence>
<dbReference type="SUPFAM" id="SSF53686">
    <property type="entry name" value="Tryptophan synthase beta subunit-like PLP-dependent enzymes"/>
    <property type="match status" value="1"/>
</dbReference>
<comment type="caution">
    <text evidence="9">The sequence shown here is derived from an EMBL/GenBank/DDBJ whole genome shotgun (WGS) entry which is preliminary data.</text>
</comment>
<evidence type="ECO:0000259" key="8">
    <source>
        <dbReference type="Pfam" id="PF00291"/>
    </source>
</evidence>
<dbReference type="GO" id="GO:0006565">
    <property type="term" value="P:L-serine catabolic process"/>
    <property type="evidence" value="ECO:0007669"/>
    <property type="project" value="TreeGrafter"/>
</dbReference>
<keyword evidence="3 7" id="KW-0663">Pyridoxal phosphate</keyword>
<feature type="domain" description="Tryptophan synthase beta chain-like PALP" evidence="8">
    <location>
        <begin position="19"/>
        <end position="299"/>
    </location>
</feature>
<evidence type="ECO:0000256" key="1">
    <source>
        <dbReference type="ARBA" id="ARBA00001933"/>
    </source>
</evidence>
<dbReference type="PANTHER" id="PTHR48078">
    <property type="entry name" value="THREONINE DEHYDRATASE, MITOCHONDRIAL-RELATED"/>
    <property type="match status" value="1"/>
</dbReference>
<comment type="similarity">
    <text evidence="2">Belongs to the threonine synthase family.</text>
</comment>
<dbReference type="NCBIfam" id="TIGR00260">
    <property type="entry name" value="thrC"/>
    <property type="match status" value="1"/>
</dbReference>
<dbReference type="InterPro" id="IPR050147">
    <property type="entry name" value="Ser/Thr_Dehydratase"/>
</dbReference>
<dbReference type="GO" id="GO:0009097">
    <property type="term" value="P:isoleucine biosynthetic process"/>
    <property type="evidence" value="ECO:0007669"/>
    <property type="project" value="TreeGrafter"/>
</dbReference>
<name>A0AA35TE82_GEOBA</name>
<gene>
    <name evidence="9" type="ORF">GBAR_LOCUS25396</name>
</gene>
<dbReference type="Gene3D" id="3.40.50.1100">
    <property type="match status" value="2"/>
</dbReference>
<evidence type="ECO:0000313" key="9">
    <source>
        <dbReference type="EMBL" id="CAI8045948.1"/>
    </source>
</evidence>
<evidence type="ECO:0000313" key="10">
    <source>
        <dbReference type="Proteomes" id="UP001174909"/>
    </source>
</evidence>
<dbReference type="Proteomes" id="UP001174909">
    <property type="component" value="Unassembled WGS sequence"/>
</dbReference>
<reference evidence="9" key="1">
    <citation type="submission" date="2023-03" db="EMBL/GenBank/DDBJ databases">
        <authorList>
            <person name="Steffen K."/>
            <person name="Cardenas P."/>
        </authorList>
    </citation>
    <scope>NUCLEOTIDE SEQUENCE</scope>
</reference>
<dbReference type="InterPro" id="IPR004450">
    <property type="entry name" value="Thr_synthase-like"/>
</dbReference>
<dbReference type="InterPro" id="IPR036052">
    <property type="entry name" value="TrpB-like_PALP_sf"/>
</dbReference>
<feature type="modified residue" description="N6-(pyridoxal phosphate)lysine" evidence="7">
    <location>
        <position position="55"/>
    </location>
</feature>
<dbReference type="InterPro" id="IPR001926">
    <property type="entry name" value="TrpB-like_PALP"/>
</dbReference>
<evidence type="ECO:0000256" key="2">
    <source>
        <dbReference type="ARBA" id="ARBA00005517"/>
    </source>
</evidence>
<comment type="cofactor">
    <cofactor evidence="1 7">
        <name>pyridoxal 5'-phosphate</name>
        <dbReference type="ChEBI" id="CHEBI:597326"/>
    </cofactor>
</comment>
<keyword evidence="10" id="KW-1185">Reference proteome</keyword>
<accession>A0AA35TE82</accession>
<sequence length="333" mass="35452">MWRYADLLPVDGEPTDGTHTGFTPLVRAKNLADALGIKELYIKDDTVCHPTFSFKDRVVAVALSKAKEFGFDTVSCASTGNLANAVAAHAAIAKLNCFIFIPADLEVGKVVASLVYGPTVVRITGNYDDVNRLCSEIGGIYPWAFVNINIRPFYAEGSKTLCFELIEQLGWKAPAHIVAPAAGGSLVTKIGKALKEFHILGLIDKPNTKIHPVRPNTIAKSLAIGNPADGIYAVDTVRNSGGVGEHATDIEIVDAIKLIASTEGIFTETAGGVTLAVAKKLIENGHIGPDEPTVLAITGNGLKTVEALENKTDISHIIAPQLNAFRKLMTEVD</sequence>